<feature type="domain" description="Mediator complex subunit Med1" evidence="9">
    <location>
        <begin position="42"/>
        <end position="308"/>
    </location>
</feature>
<sequence>MPCLTHILQPFLPHTSPSSYPKPSLSNYMPSYNDSLHESLLALYEYLGHLRLSLELVRKLAKHLRFDTYVDNEIPASDSALAPTKRLLIAGTNLLIDIDFAGDHKVTAVALSMGTQSAQATDTIEEPPSTEIDAAQFVKSSTVIDDVTTICLDFSGASAPSLLGSNGCRIAERILLQSLSGEYLGTFPQNLRYLSHLDQELFPSGKEASDLDMYAWFLAAVHLQESTLAPETAVAEGWTSRFGKVVFNNAAAGQIGVFLRFYKLSRGFSLPGVEHKVHHAILCLENQTSSVEDYLKTAKNESWQLYDSNCMPKLYNFDFDLPLPSLSTTNRGLILRLDEPVYLSEQVLEYLDLQYLAALHVSCGEALTELCRSGSVLYENESEGSELPDITFSFDDASSLIPIQSVLLPSLKHLTKLIPVIRNFILFRELLESVGGSSHYKVKSCSDLHLSDASKKIRDRLKLSKEVPSEELLGLSTFSTDYLNAPILESTTSLQDFVKEESPHGSDTMMKADSTSSDAVDSGGDLKSSLRITVENTWYESPNTDLVLKLSGQVSRRSVQKTLRISNGELKQEESASAVKAEAEDQMEVDQEEDVVVNFCKALAITGDVILSLQAI</sequence>
<evidence type="ECO:0000313" key="10">
    <source>
        <dbReference type="EMBL" id="WPK23640.1"/>
    </source>
</evidence>
<evidence type="ECO:0000313" key="11">
    <source>
        <dbReference type="Proteomes" id="UP001338582"/>
    </source>
</evidence>
<gene>
    <name evidence="10" type="ORF">PUMCH_000882</name>
</gene>
<dbReference type="KEGG" id="asau:88171950"/>
<reference evidence="10 11" key="1">
    <citation type="submission" date="2023-10" db="EMBL/GenBank/DDBJ databases">
        <title>Draft Genome Sequence of Candida saopaulonensis from a very Premature Infant with Sepsis.</title>
        <authorList>
            <person name="Ning Y."/>
            <person name="Dai R."/>
            <person name="Xiao M."/>
            <person name="Xu Y."/>
            <person name="Yan Q."/>
            <person name="Zhang L."/>
        </authorList>
    </citation>
    <scope>NUCLEOTIDE SEQUENCE [LARGE SCALE GENOMIC DNA]</scope>
    <source>
        <strain evidence="10 11">19XY460</strain>
    </source>
</reference>
<dbReference type="GO" id="GO:0045944">
    <property type="term" value="P:positive regulation of transcription by RNA polymerase II"/>
    <property type="evidence" value="ECO:0007669"/>
    <property type="project" value="UniProtKB-ARBA"/>
</dbReference>
<evidence type="ECO:0000256" key="7">
    <source>
        <dbReference type="RuleBase" id="RU364059"/>
    </source>
</evidence>
<evidence type="ECO:0000256" key="4">
    <source>
        <dbReference type="ARBA" id="ARBA00023159"/>
    </source>
</evidence>
<keyword evidence="4 7" id="KW-0010">Activator</keyword>
<dbReference type="RefSeq" id="XP_062876026.1">
    <property type="nucleotide sequence ID" value="XM_063019956.1"/>
</dbReference>
<keyword evidence="3 7" id="KW-0805">Transcription regulation</keyword>
<dbReference type="GO" id="GO:0016592">
    <property type="term" value="C:mediator complex"/>
    <property type="evidence" value="ECO:0007669"/>
    <property type="project" value="InterPro"/>
</dbReference>
<keyword evidence="11" id="KW-1185">Reference proteome</keyword>
<dbReference type="GO" id="GO:0003712">
    <property type="term" value="F:transcription coregulator activity"/>
    <property type="evidence" value="ECO:0007669"/>
    <property type="project" value="InterPro"/>
</dbReference>
<evidence type="ECO:0000256" key="5">
    <source>
        <dbReference type="ARBA" id="ARBA00023163"/>
    </source>
</evidence>
<keyword evidence="5 7" id="KW-0804">Transcription</keyword>
<proteinExistence type="inferred from homology"/>
<comment type="function">
    <text evidence="7">Component of the Mediator complex, a coactivator involved in the regulated transcription of nearly all RNA polymerase II-dependent genes. Mediator functions as a bridge to convey information from gene-specific regulatory proteins to the basal RNA polymerase II transcription machinery. Mediator is recruited to promoters by direct interactions with regulatory proteins and serves as a scaffold for the assembly of a functional preinitiation complex with RNA polymerase II and the general transcription factors.</text>
</comment>
<evidence type="ECO:0000259" key="9">
    <source>
        <dbReference type="Pfam" id="PF10744"/>
    </source>
</evidence>
<dbReference type="Proteomes" id="UP001338582">
    <property type="component" value="Chromosome 1"/>
</dbReference>
<feature type="region of interest" description="Disordered" evidence="8">
    <location>
        <begin position="500"/>
        <end position="522"/>
    </location>
</feature>
<dbReference type="EMBL" id="CP138894">
    <property type="protein sequence ID" value="WPK23640.1"/>
    <property type="molecule type" value="Genomic_DNA"/>
</dbReference>
<dbReference type="AlphaFoldDB" id="A0AAX4H7E2"/>
<evidence type="ECO:0000256" key="6">
    <source>
        <dbReference type="ARBA" id="ARBA00023242"/>
    </source>
</evidence>
<name>A0AAX4H7E2_9ASCO</name>
<comment type="subcellular location">
    <subcellularLocation>
        <location evidence="1 7">Nucleus</location>
    </subcellularLocation>
</comment>
<comment type="similarity">
    <text evidence="2 7">Belongs to the Mediator complex subunit 1 family.</text>
</comment>
<evidence type="ECO:0000256" key="2">
    <source>
        <dbReference type="ARBA" id="ARBA00006210"/>
    </source>
</evidence>
<protein>
    <recommendedName>
        <fullName evidence="7">Mediator of RNA polymerase II transcription subunit 1</fullName>
    </recommendedName>
    <alternativeName>
        <fullName evidence="7">Mediator complex subunit 1</fullName>
    </alternativeName>
</protein>
<evidence type="ECO:0000256" key="1">
    <source>
        <dbReference type="ARBA" id="ARBA00004123"/>
    </source>
</evidence>
<evidence type="ECO:0000256" key="8">
    <source>
        <dbReference type="SAM" id="MobiDB-lite"/>
    </source>
</evidence>
<dbReference type="GeneID" id="88171950"/>
<keyword evidence="6 7" id="KW-0539">Nucleus</keyword>
<evidence type="ECO:0000256" key="3">
    <source>
        <dbReference type="ARBA" id="ARBA00023015"/>
    </source>
</evidence>
<dbReference type="Pfam" id="PF10744">
    <property type="entry name" value="Med1"/>
    <property type="match status" value="1"/>
</dbReference>
<organism evidence="10 11">
    <name type="scientific">Australozyma saopauloensis</name>
    <dbReference type="NCBI Taxonomy" id="291208"/>
    <lineage>
        <taxon>Eukaryota</taxon>
        <taxon>Fungi</taxon>
        <taxon>Dikarya</taxon>
        <taxon>Ascomycota</taxon>
        <taxon>Saccharomycotina</taxon>
        <taxon>Pichiomycetes</taxon>
        <taxon>Metschnikowiaceae</taxon>
        <taxon>Australozyma</taxon>
    </lineage>
</organism>
<dbReference type="InterPro" id="IPR019680">
    <property type="entry name" value="Mediator_Med1"/>
</dbReference>
<accession>A0AAX4H7E2</accession>